<evidence type="ECO:0000256" key="2">
    <source>
        <dbReference type="ARBA" id="ARBA00022649"/>
    </source>
</evidence>
<keyword evidence="4" id="KW-0548">Nucleotidyltransferase</keyword>
<dbReference type="GO" id="GO:0046872">
    <property type="term" value="F:metal ion binding"/>
    <property type="evidence" value="ECO:0007669"/>
    <property type="project" value="UniProtKB-KW"/>
</dbReference>
<comment type="similarity">
    <text evidence="9">Belongs to the MntA antitoxin family.</text>
</comment>
<dbReference type="Pfam" id="PF01909">
    <property type="entry name" value="NTP_transf_2"/>
    <property type="match status" value="1"/>
</dbReference>
<keyword evidence="3" id="KW-0808">Transferase</keyword>
<reference evidence="11" key="1">
    <citation type="submission" date="2019-10" db="EMBL/GenBank/DDBJ databases">
        <title>Draft genome sequece of Microseira wollei NIES-4236.</title>
        <authorList>
            <person name="Yamaguchi H."/>
            <person name="Suzuki S."/>
            <person name="Kawachi M."/>
        </authorList>
    </citation>
    <scope>NUCLEOTIDE SEQUENCE</scope>
    <source>
        <strain evidence="11">NIES-4236</strain>
    </source>
</reference>
<dbReference type="PANTHER" id="PTHR33571:SF12">
    <property type="entry name" value="BSL3053 PROTEIN"/>
    <property type="match status" value="1"/>
</dbReference>
<dbReference type="Gene3D" id="3.30.460.10">
    <property type="entry name" value="Beta Polymerase, domain 2"/>
    <property type="match status" value="1"/>
</dbReference>
<keyword evidence="2" id="KW-1277">Toxin-antitoxin system</keyword>
<gene>
    <name evidence="11" type="ORF">MiSe_39120</name>
</gene>
<dbReference type="InterPro" id="IPR052038">
    <property type="entry name" value="Type-VII_TA_antitoxin"/>
</dbReference>
<comment type="caution">
    <text evidence="11">The sequence shown here is derived from an EMBL/GenBank/DDBJ whole genome shotgun (WGS) entry which is preliminary data.</text>
</comment>
<dbReference type="AlphaFoldDB" id="A0AAV3XCM8"/>
<evidence type="ECO:0000256" key="9">
    <source>
        <dbReference type="ARBA" id="ARBA00038276"/>
    </source>
</evidence>
<organism evidence="11 12">
    <name type="scientific">Microseira wollei NIES-4236</name>
    <dbReference type="NCBI Taxonomy" id="2530354"/>
    <lineage>
        <taxon>Bacteria</taxon>
        <taxon>Bacillati</taxon>
        <taxon>Cyanobacteriota</taxon>
        <taxon>Cyanophyceae</taxon>
        <taxon>Oscillatoriophycideae</taxon>
        <taxon>Aerosakkonematales</taxon>
        <taxon>Aerosakkonemataceae</taxon>
        <taxon>Microseira</taxon>
    </lineage>
</organism>
<evidence type="ECO:0000256" key="4">
    <source>
        <dbReference type="ARBA" id="ARBA00022695"/>
    </source>
</evidence>
<keyword evidence="12" id="KW-1185">Reference proteome</keyword>
<name>A0AAV3XCM8_9CYAN</name>
<keyword evidence="7" id="KW-0067">ATP-binding</keyword>
<evidence type="ECO:0000256" key="1">
    <source>
        <dbReference type="ARBA" id="ARBA00001946"/>
    </source>
</evidence>
<keyword evidence="6" id="KW-0547">Nucleotide-binding</keyword>
<keyword evidence="5" id="KW-0479">Metal-binding</keyword>
<dbReference type="Proteomes" id="UP001050975">
    <property type="component" value="Unassembled WGS sequence"/>
</dbReference>
<dbReference type="GO" id="GO:0016779">
    <property type="term" value="F:nucleotidyltransferase activity"/>
    <property type="evidence" value="ECO:0007669"/>
    <property type="project" value="UniProtKB-KW"/>
</dbReference>
<comment type="cofactor">
    <cofactor evidence="1">
        <name>Mg(2+)</name>
        <dbReference type="ChEBI" id="CHEBI:18420"/>
    </cofactor>
</comment>
<evidence type="ECO:0000256" key="6">
    <source>
        <dbReference type="ARBA" id="ARBA00022741"/>
    </source>
</evidence>
<dbReference type="CDD" id="cd05403">
    <property type="entry name" value="NT_KNTase_like"/>
    <property type="match status" value="1"/>
</dbReference>
<evidence type="ECO:0000256" key="5">
    <source>
        <dbReference type="ARBA" id="ARBA00022723"/>
    </source>
</evidence>
<evidence type="ECO:0000259" key="10">
    <source>
        <dbReference type="Pfam" id="PF01909"/>
    </source>
</evidence>
<dbReference type="InterPro" id="IPR002934">
    <property type="entry name" value="Polymerase_NTP_transf_dom"/>
</dbReference>
<dbReference type="InterPro" id="IPR043519">
    <property type="entry name" value="NT_sf"/>
</dbReference>
<keyword evidence="8" id="KW-0460">Magnesium</keyword>
<evidence type="ECO:0000313" key="12">
    <source>
        <dbReference type="Proteomes" id="UP001050975"/>
    </source>
</evidence>
<dbReference type="PANTHER" id="PTHR33571">
    <property type="entry name" value="SSL8005 PROTEIN"/>
    <property type="match status" value="1"/>
</dbReference>
<dbReference type="EMBL" id="BLAY01000060">
    <property type="protein sequence ID" value="GET39148.1"/>
    <property type="molecule type" value="Genomic_DNA"/>
</dbReference>
<feature type="domain" description="Polymerase nucleotidyl transferase" evidence="10">
    <location>
        <begin position="17"/>
        <end position="98"/>
    </location>
</feature>
<evidence type="ECO:0000313" key="11">
    <source>
        <dbReference type="EMBL" id="GET39148.1"/>
    </source>
</evidence>
<evidence type="ECO:0000256" key="8">
    <source>
        <dbReference type="ARBA" id="ARBA00022842"/>
    </source>
</evidence>
<dbReference type="GO" id="GO:0005524">
    <property type="term" value="F:ATP binding"/>
    <property type="evidence" value="ECO:0007669"/>
    <property type="project" value="UniProtKB-KW"/>
</dbReference>
<accession>A0AAV3XCM8</accession>
<proteinExistence type="inferred from homology"/>
<evidence type="ECO:0000256" key="7">
    <source>
        <dbReference type="ARBA" id="ARBA00022840"/>
    </source>
</evidence>
<dbReference type="RefSeq" id="WP_226584187.1">
    <property type="nucleotide sequence ID" value="NZ_BLAY01000060.1"/>
</dbReference>
<evidence type="ECO:0000256" key="3">
    <source>
        <dbReference type="ARBA" id="ARBA00022679"/>
    </source>
</evidence>
<sequence>MNDQQLPIDIPLDKITDFCQGNQISKLSLFGSVLRDDFRLDSDVDILIELRPGKSIGFLGLAGWEIELTEMIGRQVDLRFPEELSRYFRQKVLDSAQVIYVHR</sequence>
<protein>
    <submittedName>
        <fullName evidence="11">DNA polymerase beta domain protein region</fullName>
    </submittedName>
</protein>
<dbReference type="SUPFAM" id="SSF81301">
    <property type="entry name" value="Nucleotidyltransferase"/>
    <property type="match status" value="1"/>
</dbReference>